<feature type="non-terminal residue" evidence="1">
    <location>
        <position position="1"/>
    </location>
</feature>
<evidence type="ECO:0000313" key="1">
    <source>
        <dbReference type="EMBL" id="JAR88957.1"/>
    </source>
</evidence>
<name>A0A147BDW0_IXORI</name>
<reference evidence="1" key="1">
    <citation type="journal article" date="2018" name="PLoS Negl. Trop. Dis.">
        <title>Sialome diversity of ticks revealed by RNAseq of single tick salivary glands.</title>
        <authorList>
            <person name="Perner J."/>
            <person name="Kropackova S."/>
            <person name="Kopacek P."/>
            <person name="Ribeiro J.M."/>
        </authorList>
    </citation>
    <scope>NUCLEOTIDE SEQUENCE</scope>
    <source>
        <strain evidence="1">Siblings of single egg batch collected in Ceske Budejovice</strain>
        <tissue evidence="1">Salivary glands</tissue>
    </source>
</reference>
<organism evidence="1">
    <name type="scientific">Ixodes ricinus</name>
    <name type="common">Common tick</name>
    <name type="synonym">Acarus ricinus</name>
    <dbReference type="NCBI Taxonomy" id="34613"/>
    <lineage>
        <taxon>Eukaryota</taxon>
        <taxon>Metazoa</taxon>
        <taxon>Ecdysozoa</taxon>
        <taxon>Arthropoda</taxon>
        <taxon>Chelicerata</taxon>
        <taxon>Arachnida</taxon>
        <taxon>Acari</taxon>
        <taxon>Parasitiformes</taxon>
        <taxon>Ixodida</taxon>
        <taxon>Ixodoidea</taxon>
        <taxon>Ixodidae</taxon>
        <taxon>Ixodinae</taxon>
        <taxon>Ixodes</taxon>
    </lineage>
</organism>
<feature type="non-terminal residue" evidence="1">
    <location>
        <position position="192"/>
    </location>
</feature>
<protein>
    <submittedName>
        <fullName evidence="1">Uncharacterized protein</fullName>
    </submittedName>
</protein>
<accession>A0A147BDW0</accession>
<dbReference type="EMBL" id="GEGO01006447">
    <property type="protein sequence ID" value="JAR88957.1"/>
    <property type="molecule type" value="Transcribed_RNA"/>
</dbReference>
<dbReference type="AlphaFoldDB" id="A0A147BDW0"/>
<proteinExistence type="predicted"/>
<sequence length="192" mass="21405">EVLTYNPTRFSLVYQSRKPRSGSETPCLHTTDIQLNRSSWLAKVTYVYDEFDEEEEARITGHVLASTLHDGNASISDDTIQFYSVTDPSTEIPSFHSQVIYNNHLCILMQSEVLGGGTRPIDLSADVNQRRGLKCHTVVLEDHSFEVTDIVAGAALVLALHGIHDISYRQKASQSITVIGHFIGLKYKIKSV</sequence>